<feature type="signal peptide" evidence="1">
    <location>
        <begin position="1"/>
        <end position="19"/>
    </location>
</feature>
<comment type="caution">
    <text evidence="2">The sequence shown here is derived from an EMBL/GenBank/DDBJ whole genome shotgun (WGS) entry which is preliminary data.</text>
</comment>
<reference evidence="2" key="1">
    <citation type="submission" date="2019-10" db="EMBL/GenBank/DDBJ databases">
        <authorList>
            <consortium name="DOE Joint Genome Institute"/>
            <person name="Kuo A."/>
            <person name="Miyauchi S."/>
            <person name="Kiss E."/>
            <person name="Drula E."/>
            <person name="Kohler A."/>
            <person name="Sanchez-Garcia M."/>
            <person name="Andreopoulos B."/>
            <person name="Barry K.W."/>
            <person name="Bonito G."/>
            <person name="Buee M."/>
            <person name="Carver A."/>
            <person name="Chen C."/>
            <person name="Cichocki N."/>
            <person name="Clum A."/>
            <person name="Culley D."/>
            <person name="Crous P.W."/>
            <person name="Fauchery L."/>
            <person name="Girlanda M."/>
            <person name="Hayes R."/>
            <person name="Keri Z."/>
            <person name="LaButti K."/>
            <person name="Lipzen A."/>
            <person name="Lombard V."/>
            <person name="Magnuson J."/>
            <person name="Maillard F."/>
            <person name="Morin E."/>
            <person name="Murat C."/>
            <person name="Nolan M."/>
            <person name="Ohm R."/>
            <person name="Pangilinan J."/>
            <person name="Pereira M."/>
            <person name="Perotto S."/>
            <person name="Peter M."/>
            <person name="Riley R."/>
            <person name="Sitrit Y."/>
            <person name="Stielow B."/>
            <person name="Szollosi G."/>
            <person name="Zifcakova L."/>
            <person name="Stursova M."/>
            <person name="Spatafora J.W."/>
            <person name="Tedersoo L."/>
            <person name="Vaario L.-M."/>
            <person name="Yamada A."/>
            <person name="Yan M."/>
            <person name="Wang P."/>
            <person name="Xu J."/>
            <person name="Bruns T."/>
            <person name="Baldrian P."/>
            <person name="Vilgalys R."/>
            <person name="Henrissat B."/>
            <person name="Grigoriev I.V."/>
            <person name="Hibbett D."/>
            <person name="Nagy L.G."/>
            <person name="Martin F.M."/>
        </authorList>
    </citation>
    <scope>NUCLEOTIDE SEQUENCE</scope>
    <source>
        <strain evidence="2">BED1</strain>
    </source>
</reference>
<dbReference type="EMBL" id="WHUW01000031">
    <property type="protein sequence ID" value="KAF8433895.1"/>
    <property type="molecule type" value="Genomic_DNA"/>
</dbReference>
<accession>A0AAD4BKU6</accession>
<gene>
    <name evidence="2" type="ORF">L210DRAFT_3555122</name>
</gene>
<sequence>FLLLTKAIIVFMTTSSLQSVPTPCAVRRTCIFLETRRWNVMTTRVQIHSFACTSPNAGRCWASPLCNLTNIRMGN</sequence>
<keyword evidence="3" id="KW-1185">Reference proteome</keyword>
<feature type="chain" id="PRO_5041957925" description="Secreted protein" evidence="1">
    <location>
        <begin position="20"/>
        <end position="75"/>
    </location>
</feature>
<name>A0AAD4BKU6_BOLED</name>
<evidence type="ECO:0000313" key="2">
    <source>
        <dbReference type="EMBL" id="KAF8433895.1"/>
    </source>
</evidence>
<dbReference type="AlphaFoldDB" id="A0AAD4BKU6"/>
<reference evidence="2" key="2">
    <citation type="journal article" date="2020" name="Nat. Commun.">
        <title>Large-scale genome sequencing of mycorrhizal fungi provides insights into the early evolution of symbiotic traits.</title>
        <authorList>
            <person name="Miyauchi S."/>
            <person name="Kiss E."/>
            <person name="Kuo A."/>
            <person name="Drula E."/>
            <person name="Kohler A."/>
            <person name="Sanchez-Garcia M."/>
            <person name="Morin E."/>
            <person name="Andreopoulos B."/>
            <person name="Barry K.W."/>
            <person name="Bonito G."/>
            <person name="Buee M."/>
            <person name="Carver A."/>
            <person name="Chen C."/>
            <person name="Cichocki N."/>
            <person name="Clum A."/>
            <person name="Culley D."/>
            <person name="Crous P.W."/>
            <person name="Fauchery L."/>
            <person name="Girlanda M."/>
            <person name="Hayes R.D."/>
            <person name="Keri Z."/>
            <person name="LaButti K."/>
            <person name="Lipzen A."/>
            <person name="Lombard V."/>
            <person name="Magnuson J."/>
            <person name="Maillard F."/>
            <person name="Murat C."/>
            <person name="Nolan M."/>
            <person name="Ohm R.A."/>
            <person name="Pangilinan J."/>
            <person name="Pereira M.F."/>
            <person name="Perotto S."/>
            <person name="Peter M."/>
            <person name="Pfister S."/>
            <person name="Riley R."/>
            <person name="Sitrit Y."/>
            <person name="Stielow J.B."/>
            <person name="Szollosi G."/>
            <person name="Zifcakova L."/>
            <person name="Stursova M."/>
            <person name="Spatafora J.W."/>
            <person name="Tedersoo L."/>
            <person name="Vaario L.M."/>
            <person name="Yamada A."/>
            <person name="Yan M."/>
            <person name="Wang P."/>
            <person name="Xu J."/>
            <person name="Bruns T."/>
            <person name="Baldrian P."/>
            <person name="Vilgalys R."/>
            <person name="Dunand C."/>
            <person name="Henrissat B."/>
            <person name="Grigoriev I.V."/>
            <person name="Hibbett D."/>
            <person name="Nagy L.G."/>
            <person name="Martin F.M."/>
        </authorList>
    </citation>
    <scope>NUCLEOTIDE SEQUENCE</scope>
    <source>
        <strain evidence="2">BED1</strain>
    </source>
</reference>
<evidence type="ECO:0008006" key="4">
    <source>
        <dbReference type="Google" id="ProtNLM"/>
    </source>
</evidence>
<dbReference type="Proteomes" id="UP001194468">
    <property type="component" value="Unassembled WGS sequence"/>
</dbReference>
<protein>
    <recommendedName>
        <fullName evidence="4">Secreted protein</fullName>
    </recommendedName>
</protein>
<organism evidence="2 3">
    <name type="scientific">Boletus edulis BED1</name>
    <dbReference type="NCBI Taxonomy" id="1328754"/>
    <lineage>
        <taxon>Eukaryota</taxon>
        <taxon>Fungi</taxon>
        <taxon>Dikarya</taxon>
        <taxon>Basidiomycota</taxon>
        <taxon>Agaricomycotina</taxon>
        <taxon>Agaricomycetes</taxon>
        <taxon>Agaricomycetidae</taxon>
        <taxon>Boletales</taxon>
        <taxon>Boletineae</taxon>
        <taxon>Boletaceae</taxon>
        <taxon>Boletoideae</taxon>
        <taxon>Boletus</taxon>
    </lineage>
</organism>
<feature type="non-terminal residue" evidence="2">
    <location>
        <position position="75"/>
    </location>
</feature>
<proteinExistence type="predicted"/>
<keyword evidence="1" id="KW-0732">Signal</keyword>
<evidence type="ECO:0000256" key="1">
    <source>
        <dbReference type="SAM" id="SignalP"/>
    </source>
</evidence>
<evidence type="ECO:0000313" key="3">
    <source>
        <dbReference type="Proteomes" id="UP001194468"/>
    </source>
</evidence>